<sequence length="429" mass="48795">MQLRILKINLEGETFEPAKNCKPCPVFGVEYKDNKWRNIIEKKCNENTFRNTDDIKKEGKFTEKLDMLVSDNIENKSEKDLEACKTSGIFKGIRKEQWECGNFCGYVVCKSEKGNGQNDGTYIIQIRALLKRWLETFFEDYNKINDKISHCMKKGEGSKCKYNCQNKCNCVVQWISEKRKEWQQIRKRYLEQYKNSDSDHYNVKFFLQQKPFYNEVNKAIKPCNGLDKFQDSSYCTVNGSSENGVTNKKDIVDCLIDKLENLKNKTESCLSSTSGETCNDTLPQTLEDETLDDDIETEEVKAPNICPETKEPPEEQTHEKCEEAASPDSTVPEVQEEENADKKSGSEASDTLPGPAGPKPKPEPEEELPSAPELPEEKAPVKPAPKKPPPPARRTPELLDDPLKTALVTSTLAWSVGIGFAAFTYFYLK</sequence>
<protein>
    <recommendedName>
        <fullName evidence="7">Duffy-binding-like domain-containing protein</fullName>
    </recommendedName>
</protein>
<dbReference type="Proteomes" id="UP000030708">
    <property type="component" value="Unassembled WGS sequence"/>
</dbReference>
<dbReference type="InterPro" id="IPR004258">
    <property type="entry name" value="DBL"/>
</dbReference>
<feature type="domain" description="Cysteine-rich interdomain region 1 gamma" evidence="4">
    <location>
        <begin position="62"/>
        <end position="112"/>
    </location>
</feature>
<name>A0A024VV94_PLAFA</name>
<evidence type="ECO:0000313" key="6">
    <source>
        <dbReference type="Proteomes" id="UP000030708"/>
    </source>
</evidence>
<keyword evidence="2" id="KW-1133">Transmembrane helix</keyword>
<feature type="domain" description="Duffy-binding-like" evidence="3">
    <location>
        <begin position="129"/>
        <end position="272"/>
    </location>
</feature>
<gene>
    <name evidence="5" type="ORF">PFTANZ_06621</name>
</gene>
<feature type="compositionally biased region" description="Polar residues" evidence="1">
    <location>
        <begin position="269"/>
        <end position="279"/>
    </location>
</feature>
<dbReference type="InterPro" id="IPR041480">
    <property type="entry name" value="CIDR1_gamma"/>
</dbReference>
<evidence type="ECO:0000256" key="1">
    <source>
        <dbReference type="SAM" id="MobiDB-lite"/>
    </source>
</evidence>
<feature type="compositionally biased region" description="Acidic residues" evidence="1">
    <location>
        <begin position="286"/>
        <end position="297"/>
    </location>
</feature>
<evidence type="ECO:0000259" key="4">
    <source>
        <dbReference type="Pfam" id="PF18562"/>
    </source>
</evidence>
<feature type="compositionally biased region" description="Basic and acidic residues" evidence="1">
    <location>
        <begin position="308"/>
        <end position="323"/>
    </location>
</feature>
<dbReference type="Gene3D" id="1.20.58.1930">
    <property type="match status" value="1"/>
</dbReference>
<feature type="compositionally biased region" description="Pro residues" evidence="1">
    <location>
        <begin position="382"/>
        <end position="393"/>
    </location>
</feature>
<dbReference type="FunFam" id="1.20.58.1930:FF:000001">
    <property type="entry name" value="Erythrocyte membrane protein 1, PfEMP1"/>
    <property type="match status" value="1"/>
</dbReference>
<evidence type="ECO:0000256" key="2">
    <source>
        <dbReference type="SAM" id="Phobius"/>
    </source>
</evidence>
<evidence type="ECO:0000259" key="3">
    <source>
        <dbReference type="Pfam" id="PF03011"/>
    </source>
</evidence>
<organism evidence="5 6">
    <name type="scientific">Plasmodium falciparum Tanzania</name>
    <name type="common">2000708</name>
    <dbReference type="NCBI Taxonomy" id="1036725"/>
    <lineage>
        <taxon>Eukaryota</taxon>
        <taxon>Sar</taxon>
        <taxon>Alveolata</taxon>
        <taxon>Apicomplexa</taxon>
        <taxon>Aconoidasida</taxon>
        <taxon>Haemosporida</taxon>
        <taxon>Plasmodiidae</taxon>
        <taxon>Plasmodium</taxon>
        <taxon>Plasmodium (Laverania)</taxon>
    </lineage>
</organism>
<dbReference type="SUPFAM" id="SSF140924">
    <property type="entry name" value="Duffy binding domain-like"/>
    <property type="match status" value="1"/>
</dbReference>
<dbReference type="Pfam" id="PF18562">
    <property type="entry name" value="CIDR1_gamma"/>
    <property type="match status" value="1"/>
</dbReference>
<evidence type="ECO:0000313" key="5">
    <source>
        <dbReference type="EMBL" id="ETW32659.1"/>
    </source>
</evidence>
<evidence type="ECO:0008006" key="7">
    <source>
        <dbReference type="Google" id="ProtNLM"/>
    </source>
</evidence>
<dbReference type="EMBL" id="KI927181">
    <property type="protein sequence ID" value="ETW32659.1"/>
    <property type="molecule type" value="Genomic_DNA"/>
</dbReference>
<keyword evidence="2" id="KW-0812">Transmembrane</keyword>
<reference evidence="5 6" key="2">
    <citation type="submission" date="2013-02" db="EMBL/GenBank/DDBJ databases">
        <title>The Genome Sequence of Plasmodium falciparum Tanzania (2000708).</title>
        <authorList>
            <consortium name="The Broad Institute Genome Sequencing Platform"/>
            <consortium name="The Broad Institute Genome Sequencing Center for Infectious Disease"/>
            <person name="Neafsey D."/>
            <person name="Cheeseman I."/>
            <person name="Volkman S."/>
            <person name="Adams J."/>
            <person name="Walker B."/>
            <person name="Young S.K."/>
            <person name="Zeng Q."/>
            <person name="Gargeya S."/>
            <person name="Fitzgerald M."/>
            <person name="Haas B."/>
            <person name="Abouelleil A."/>
            <person name="Alvarado L."/>
            <person name="Arachchi H.M."/>
            <person name="Berlin A.M."/>
            <person name="Chapman S.B."/>
            <person name="Dewar J."/>
            <person name="Goldberg J."/>
            <person name="Griggs A."/>
            <person name="Gujja S."/>
            <person name="Hansen M."/>
            <person name="Howarth C."/>
            <person name="Imamovic A."/>
            <person name="Larimer J."/>
            <person name="McCowan C."/>
            <person name="Murphy C."/>
            <person name="Neiman D."/>
            <person name="Pearson M."/>
            <person name="Priest M."/>
            <person name="Roberts A."/>
            <person name="Saif S."/>
            <person name="Shea T."/>
            <person name="Sisk P."/>
            <person name="Sykes S."/>
            <person name="Wortman J."/>
            <person name="Nusbaum C."/>
            <person name="Birren B."/>
        </authorList>
    </citation>
    <scope>NUCLEOTIDE SEQUENCE [LARGE SCALE GENOMIC DNA]</scope>
    <source>
        <strain evidence="6">Tanzania (2000708)</strain>
    </source>
</reference>
<proteinExistence type="predicted"/>
<feature type="non-terminal residue" evidence="5">
    <location>
        <position position="429"/>
    </location>
</feature>
<feature type="region of interest" description="Disordered" evidence="1">
    <location>
        <begin position="269"/>
        <end position="400"/>
    </location>
</feature>
<dbReference type="Pfam" id="PF03011">
    <property type="entry name" value="PFEMP"/>
    <property type="match status" value="1"/>
</dbReference>
<feature type="transmembrane region" description="Helical" evidence="2">
    <location>
        <begin position="406"/>
        <end position="428"/>
    </location>
</feature>
<dbReference type="AlphaFoldDB" id="A0A024VV94"/>
<keyword evidence="2" id="KW-0472">Membrane</keyword>
<accession>A0A024VV94</accession>
<reference evidence="5 6" key="1">
    <citation type="submission" date="2013-02" db="EMBL/GenBank/DDBJ databases">
        <title>The Genome Annotation of Plasmodium falciparum Tanzania (2000708).</title>
        <authorList>
            <consortium name="The Broad Institute Genome Sequencing Platform"/>
            <consortium name="The Broad Institute Genome Sequencing Center for Infectious Disease"/>
            <person name="Neafsey D."/>
            <person name="Hoffman S."/>
            <person name="Volkman S."/>
            <person name="Rosenthal P."/>
            <person name="Walker B."/>
            <person name="Young S.K."/>
            <person name="Zeng Q."/>
            <person name="Gargeya S."/>
            <person name="Fitzgerald M."/>
            <person name="Haas B."/>
            <person name="Abouelleil A."/>
            <person name="Allen A.W."/>
            <person name="Alvarado L."/>
            <person name="Arachchi H.M."/>
            <person name="Berlin A.M."/>
            <person name="Chapman S.B."/>
            <person name="Gainer-Dewar J."/>
            <person name="Goldberg J."/>
            <person name="Griggs A."/>
            <person name="Gujja S."/>
            <person name="Hansen M."/>
            <person name="Howarth C."/>
            <person name="Imamovic A."/>
            <person name="Ireland A."/>
            <person name="Larimer J."/>
            <person name="McCowan C."/>
            <person name="Murphy C."/>
            <person name="Pearson M."/>
            <person name="Poon T.W."/>
            <person name="Priest M."/>
            <person name="Roberts A."/>
            <person name="Saif S."/>
            <person name="Shea T."/>
            <person name="Sisk P."/>
            <person name="Sykes S."/>
            <person name="Wortman J."/>
            <person name="Nusbaum C."/>
            <person name="Birren B."/>
        </authorList>
    </citation>
    <scope>NUCLEOTIDE SEQUENCE [LARGE SCALE GENOMIC DNA]</scope>
    <source>
        <strain evidence="6">Tanzania (2000708)</strain>
    </source>
</reference>